<evidence type="ECO:0000313" key="2">
    <source>
        <dbReference type="EMBL" id="MTV82287.1"/>
    </source>
</evidence>
<name>A0A7X3C2W8_9LACO</name>
<evidence type="ECO:0000313" key="3">
    <source>
        <dbReference type="Proteomes" id="UP000466388"/>
    </source>
</evidence>
<reference evidence="2 3" key="1">
    <citation type="submission" date="2019-11" db="EMBL/GenBank/DDBJ databases">
        <title>Lactobacillus sp. nov. CRM56-3, isolated from fermented tea leaves.</title>
        <authorList>
            <person name="Phuengjayaem S."/>
            <person name="Tanasupawat S."/>
        </authorList>
    </citation>
    <scope>NUCLEOTIDE SEQUENCE [LARGE SCALE GENOMIC DNA]</scope>
    <source>
        <strain evidence="2 3">CRM56-3</strain>
    </source>
</reference>
<feature type="transmembrane region" description="Helical" evidence="1">
    <location>
        <begin position="34"/>
        <end position="55"/>
    </location>
</feature>
<dbReference type="InterPro" id="IPR021008">
    <property type="entry name" value="DltX"/>
</dbReference>
<dbReference type="EMBL" id="WNJO01000006">
    <property type="protein sequence ID" value="MTV82287.1"/>
    <property type="molecule type" value="Genomic_DNA"/>
</dbReference>
<dbReference type="AlphaFoldDB" id="A0A7X3C2W8"/>
<gene>
    <name evidence="2" type="primary">dltX</name>
    <name evidence="2" type="ORF">GM612_06430</name>
</gene>
<organism evidence="2 3">
    <name type="scientific">Secundilactobacillus folii</name>
    <dbReference type="NCBI Taxonomy" id="2678357"/>
    <lineage>
        <taxon>Bacteria</taxon>
        <taxon>Bacillati</taxon>
        <taxon>Bacillota</taxon>
        <taxon>Bacilli</taxon>
        <taxon>Lactobacillales</taxon>
        <taxon>Lactobacillaceae</taxon>
        <taxon>Secundilactobacillus</taxon>
    </lineage>
</organism>
<accession>A0A7X3C2W8</accession>
<keyword evidence="1" id="KW-1133">Transmembrane helix</keyword>
<proteinExistence type="predicted"/>
<comment type="caution">
    <text evidence="2">The sequence shown here is derived from an EMBL/GenBank/DDBJ whole genome shotgun (WGS) entry which is preliminary data.</text>
</comment>
<dbReference type="Proteomes" id="UP000466388">
    <property type="component" value="Unassembled WGS sequence"/>
</dbReference>
<keyword evidence="1" id="KW-0812">Transmembrane</keyword>
<keyword evidence="3" id="KW-1185">Reference proteome</keyword>
<evidence type="ECO:0000256" key="1">
    <source>
        <dbReference type="SAM" id="Phobius"/>
    </source>
</evidence>
<dbReference type="Pfam" id="PF12459">
    <property type="entry name" value="DltX"/>
    <property type="match status" value="1"/>
</dbReference>
<protein>
    <submittedName>
        <fullName evidence="2">Teichoic acid D-Ala incorporation-associated protein DltX</fullName>
    </submittedName>
</protein>
<sequence length="70" mass="8135">MFLVIKKGVLLLQDKSSKKDDQVIDAWIKRHSSLVYFGLKVVCYTVILLALIYLYDYNGVTSGHFIYNEF</sequence>
<keyword evidence="1" id="KW-0472">Membrane</keyword>